<accession>A0A9W8YNA8</accession>
<evidence type="ECO:0000313" key="2">
    <source>
        <dbReference type="EMBL" id="KAJ4388136.1"/>
    </source>
</evidence>
<comment type="caution">
    <text evidence="2">The sequence shown here is derived from an EMBL/GenBank/DDBJ whole genome shotgun (WGS) entry which is preliminary data.</text>
</comment>
<keyword evidence="1" id="KW-0732">Signal</keyword>
<evidence type="ECO:0000313" key="3">
    <source>
        <dbReference type="Proteomes" id="UP001140453"/>
    </source>
</evidence>
<feature type="signal peptide" evidence="1">
    <location>
        <begin position="1"/>
        <end position="17"/>
    </location>
</feature>
<keyword evidence="3" id="KW-1185">Reference proteome</keyword>
<protein>
    <submittedName>
        <fullName evidence="2">Uncharacterized protein</fullName>
    </submittedName>
</protein>
<dbReference type="EMBL" id="JAPEVB010000005">
    <property type="protein sequence ID" value="KAJ4388136.1"/>
    <property type="molecule type" value="Genomic_DNA"/>
</dbReference>
<feature type="chain" id="PRO_5040988602" evidence="1">
    <location>
        <begin position="18"/>
        <end position="114"/>
    </location>
</feature>
<name>A0A9W8YNA8_9PEZI</name>
<evidence type="ECO:0000256" key="1">
    <source>
        <dbReference type="SAM" id="SignalP"/>
    </source>
</evidence>
<dbReference type="AlphaFoldDB" id="A0A9W8YNA8"/>
<gene>
    <name evidence="2" type="ORF">N0V93_008741</name>
</gene>
<proteinExistence type="predicted"/>
<reference evidence="2" key="1">
    <citation type="submission" date="2022-10" db="EMBL/GenBank/DDBJ databases">
        <title>Tapping the CABI collections for fungal endophytes: first genome assemblies for Collariella, Neodidymelliopsis, Ascochyta clinopodiicola, Didymella pomorum, Didymosphaeria variabile, Neocosmospora piperis and Neocucurbitaria cava.</title>
        <authorList>
            <person name="Hill R."/>
        </authorList>
    </citation>
    <scope>NUCLEOTIDE SEQUENCE</scope>
    <source>
        <strain evidence="2">IMI 355082</strain>
    </source>
</reference>
<dbReference type="Proteomes" id="UP001140453">
    <property type="component" value="Unassembled WGS sequence"/>
</dbReference>
<organism evidence="2 3">
    <name type="scientific">Gnomoniopsis smithogilvyi</name>
    <dbReference type="NCBI Taxonomy" id="1191159"/>
    <lineage>
        <taxon>Eukaryota</taxon>
        <taxon>Fungi</taxon>
        <taxon>Dikarya</taxon>
        <taxon>Ascomycota</taxon>
        <taxon>Pezizomycotina</taxon>
        <taxon>Sordariomycetes</taxon>
        <taxon>Sordariomycetidae</taxon>
        <taxon>Diaporthales</taxon>
        <taxon>Gnomoniaceae</taxon>
        <taxon>Gnomoniopsis</taxon>
    </lineage>
</organism>
<sequence length="114" mass="12000">MRSALALLPTLAWSVLAGQFTTYTDESCTEQLTFYSSSDIGSNCVTISDDAVGVTARWGASADSMLIAYSDEDCTTVLGTLPSDHSCWVISSHFSEAIKSVNAQTGPSVLVAVP</sequence>